<gene>
    <name evidence="6" type="ORF">HMPREF1052_0027</name>
</gene>
<evidence type="ECO:0000256" key="3">
    <source>
        <dbReference type="ARBA" id="ARBA00023125"/>
    </source>
</evidence>
<name>I3DIA9_9PAST</name>
<dbReference type="SUPFAM" id="SSF53850">
    <property type="entry name" value="Periplasmic binding protein-like II"/>
    <property type="match status" value="1"/>
</dbReference>
<dbReference type="Proteomes" id="UP000006457">
    <property type="component" value="Unassembled WGS sequence"/>
</dbReference>
<dbReference type="InterPro" id="IPR005119">
    <property type="entry name" value="LysR_subst-bd"/>
</dbReference>
<dbReference type="AlphaFoldDB" id="I3DIA9"/>
<sequence>MINWKDKMFKRLPPLNSLKAFESAARFLSFTKAADELFVTQAAVSHQIKLLEDFLGIKLFIRKNRALELTEQGKNYFLDISPILQKLADVTGKLMTEENQHLTISVPQSFGIHWLVPRLSDFNQRYPGLEVRIKSTEQDEGLLTNDTDVAIYYGHGNWDNLQAERLSTDNLLILASPRLLADKPVNKKEDLLNHTLIHVYTRDNWQMMAIALGVDNLNIQHGPLFSHTFMALQAAVHGQGIVLANSILAQQEMDKGNLQVVLPMELHDPKSFYVVSDANRIKDPNIIAFREWIMQEMQISKN</sequence>
<evidence type="ECO:0000256" key="1">
    <source>
        <dbReference type="ARBA" id="ARBA00009437"/>
    </source>
</evidence>
<evidence type="ECO:0000256" key="4">
    <source>
        <dbReference type="ARBA" id="ARBA00023163"/>
    </source>
</evidence>
<dbReference type="GO" id="GO:0043565">
    <property type="term" value="F:sequence-specific DNA binding"/>
    <property type="evidence" value="ECO:0007669"/>
    <property type="project" value="TreeGrafter"/>
</dbReference>
<dbReference type="Pfam" id="PF03466">
    <property type="entry name" value="LysR_substrate"/>
    <property type="match status" value="1"/>
</dbReference>
<dbReference type="Gene3D" id="1.10.10.10">
    <property type="entry name" value="Winged helix-like DNA-binding domain superfamily/Winged helix DNA-binding domain"/>
    <property type="match status" value="1"/>
</dbReference>
<dbReference type="PANTHER" id="PTHR30537:SF26">
    <property type="entry name" value="GLYCINE CLEAVAGE SYSTEM TRANSCRIPTIONAL ACTIVATOR"/>
    <property type="match status" value="1"/>
</dbReference>
<evidence type="ECO:0000313" key="7">
    <source>
        <dbReference type="Proteomes" id="UP000006457"/>
    </source>
</evidence>
<dbReference type="Gene3D" id="3.40.190.10">
    <property type="entry name" value="Periplasmic binding protein-like II"/>
    <property type="match status" value="2"/>
</dbReference>
<organism evidence="6 7">
    <name type="scientific">Pasteurella bettyae CCUG 2042</name>
    <dbReference type="NCBI Taxonomy" id="1095749"/>
    <lineage>
        <taxon>Bacteria</taxon>
        <taxon>Pseudomonadati</taxon>
        <taxon>Pseudomonadota</taxon>
        <taxon>Gammaproteobacteria</taxon>
        <taxon>Pasteurellales</taxon>
        <taxon>Pasteurellaceae</taxon>
        <taxon>Pasteurella</taxon>
    </lineage>
</organism>
<dbReference type="eggNOG" id="COG0583">
    <property type="taxonomic scope" value="Bacteria"/>
</dbReference>
<dbReference type="Pfam" id="PF00126">
    <property type="entry name" value="HTH_1"/>
    <property type="match status" value="1"/>
</dbReference>
<proteinExistence type="inferred from homology"/>
<keyword evidence="3" id="KW-0238">DNA-binding</keyword>
<dbReference type="PROSITE" id="PS50931">
    <property type="entry name" value="HTH_LYSR"/>
    <property type="match status" value="1"/>
</dbReference>
<evidence type="ECO:0000259" key="5">
    <source>
        <dbReference type="PROSITE" id="PS50931"/>
    </source>
</evidence>
<dbReference type="FunFam" id="1.10.10.10:FF:000038">
    <property type="entry name" value="Glycine cleavage system transcriptional activator"/>
    <property type="match status" value="1"/>
</dbReference>
<dbReference type="CDD" id="cd08432">
    <property type="entry name" value="PBP2_GcdR_TrpI_HvrB_AmpR_like"/>
    <property type="match status" value="1"/>
</dbReference>
<reference evidence="6 7" key="1">
    <citation type="submission" date="2012-03" db="EMBL/GenBank/DDBJ databases">
        <authorList>
            <person name="Harkins D.M."/>
            <person name="Madupu R."/>
            <person name="Durkin A.S."/>
            <person name="Torralba M."/>
            <person name="Methe B."/>
            <person name="Sutton G.G."/>
            <person name="Nelson K.E."/>
        </authorList>
    </citation>
    <scope>NUCLEOTIDE SEQUENCE [LARGE SCALE GENOMIC DNA]</scope>
    <source>
        <strain evidence="6 7">CCUG 2042</strain>
    </source>
</reference>
<dbReference type="InterPro" id="IPR058163">
    <property type="entry name" value="LysR-type_TF_proteobact-type"/>
</dbReference>
<feature type="domain" description="HTH lysR-type" evidence="5">
    <location>
        <begin position="13"/>
        <end position="70"/>
    </location>
</feature>
<comment type="caution">
    <text evidence="6">The sequence shown here is derived from an EMBL/GenBank/DDBJ whole genome shotgun (WGS) entry which is preliminary data.</text>
</comment>
<dbReference type="SUPFAM" id="SSF46785">
    <property type="entry name" value="Winged helix' DNA-binding domain"/>
    <property type="match status" value="1"/>
</dbReference>
<dbReference type="PRINTS" id="PR00039">
    <property type="entry name" value="HTHLYSR"/>
</dbReference>
<accession>I3DIA9</accession>
<dbReference type="GO" id="GO:0003700">
    <property type="term" value="F:DNA-binding transcription factor activity"/>
    <property type="evidence" value="ECO:0007669"/>
    <property type="project" value="InterPro"/>
</dbReference>
<dbReference type="InterPro" id="IPR036390">
    <property type="entry name" value="WH_DNA-bd_sf"/>
</dbReference>
<dbReference type="EMBL" id="AJSX01000007">
    <property type="protein sequence ID" value="EIJ71452.1"/>
    <property type="molecule type" value="Genomic_DNA"/>
</dbReference>
<keyword evidence="4" id="KW-0804">Transcription</keyword>
<dbReference type="FunFam" id="3.40.190.10:FF:000017">
    <property type="entry name" value="Glycine cleavage system transcriptional activator"/>
    <property type="match status" value="1"/>
</dbReference>
<dbReference type="InterPro" id="IPR036388">
    <property type="entry name" value="WH-like_DNA-bd_sf"/>
</dbReference>
<dbReference type="NCBIfam" id="NF008352">
    <property type="entry name" value="PRK11139.1"/>
    <property type="match status" value="1"/>
</dbReference>
<comment type="similarity">
    <text evidence="1">Belongs to the LysR transcriptional regulatory family.</text>
</comment>
<evidence type="ECO:0000256" key="2">
    <source>
        <dbReference type="ARBA" id="ARBA00023015"/>
    </source>
</evidence>
<dbReference type="GO" id="GO:0006351">
    <property type="term" value="P:DNA-templated transcription"/>
    <property type="evidence" value="ECO:0007669"/>
    <property type="project" value="TreeGrafter"/>
</dbReference>
<dbReference type="InterPro" id="IPR000847">
    <property type="entry name" value="LysR_HTH_N"/>
</dbReference>
<keyword evidence="7" id="KW-1185">Reference proteome</keyword>
<keyword evidence="2" id="KW-0805">Transcription regulation</keyword>
<dbReference type="PATRIC" id="fig|1095749.3.peg.261"/>
<dbReference type="PANTHER" id="PTHR30537">
    <property type="entry name" value="HTH-TYPE TRANSCRIPTIONAL REGULATOR"/>
    <property type="match status" value="1"/>
</dbReference>
<evidence type="ECO:0000313" key="6">
    <source>
        <dbReference type="EMBL" id="EIJ71452.1"/>
    </source>
</evidence>
<protein>
    <submittedName>
        <fullName evidence="6">LysR substrate binding domain protein</fullName>
    </submittedName>
</protein>